<feature type="transmembrane region" description="Helical" evidence="7">
    <location>
        <begin position="31"/>
        <end position="52"/>
    </location>
</feature>
<proteinExistence type="inferred from homology"/>
<evidence type="ECO:0000256" key="2">
    <source>
        <dbReference type="ARBA" id="ARBA00009033"/>
    </source>
</evidence>
<evidence type="ECO:0000256" key="3">
    <source>
        <dbReference type="ARBA" id="ARBA00022475"/>
    </source>
</evidence>
<dbReference type="PANTHER" id="PTHR10590:SF4">
    <property type="entry name" value="SOLUTE CARRIER FAMILY 28 MEMBER 3"/>
    <property type="match status" value="1"/>
</dbReference>
<feature type="transmembrane region" description="Helical" evidence="7">
    <location>
        <begin position="103"/>
        <end position="124"/>
    </location>
</feature>
<evidence type="ECO:0000259" key="10">
    <source>
        <dbReference type="Pfam" id="PF07670"/>
    </source>
</evidence>
<feature type="domain" description="Nucleoside transporter/FeoB GTPase Gate" evidence="10">
    <location>
        <begin position="104"/>
        <end position="200"/>
    </location>
</feature>
<evidence type="ECO:0000256" key="6">
    <source>
        <dbReference type="ARBA" id="ARBA00023136"/>
    </source>
</evidence>
<accession>A0A2A4XDN9</accession>
<feature type="domain" description="Concentrative nucleoside transporter N-terminal" evidence="8">
    <location>
        <begin position="8"/>
        <end position="81"/>
    </location>
</feature>
<evidence type="ECO:0000256" key="5">
    <source>
        <dbReference type="ARBA" id="ARBA00022989"/>
    </source>
</evidence>
<feature type="domain" description="Concentrative nucleoside transporter C-terminal" evidence="9">
    <location>
        <begin position="212"/>
        <end position="415"/>
    </location>
</feature>
<feature type="transmembrane region" description="Helical" evidence="7">
    <location>
        <begin position="213"/>
        <end position="232"/>
    </location>
</feature>
<evidence type="ECO:0000313" key="11">
    <source>
        <dbReference type="EMBL" id="PCI80269.1"/>
    </source>
</evidence>
<dbReference type="InterPro" id="IPR011657">
    <property type="entry name" value="CNT_C_dom"/>
</dbReference>
<organism evidence="11 12">
    <name type="scientific">SAR86 cluster bacterium</name>
    <dbReference type="NCBI Taxonomy" id="2030880"/>
    <lineage>
        <taxon>Bacteria</taxon>
        <taxon>Pseudomonadati</taxon>
        <taxon>Pseudomonadota</taxon>
        <taxon>Gammaproteobacteria</taxon>
        <taxon>SAR86 cluster</taxon>
    </lineage>
</organism>
<dbReference type="GO" id="GO:0015293">
    <property type="term" value="F:symporter activity"/>
    <property type="evidence" value="ECO:0007669"/>
    <property type="project" value="TreeGrafter"/>
</dbReference>
<sequence length="418" mass="44201">MLVIQALFGIGVFVAIAIVLSAPRTLPGWRLLVAGLGLQFLFAFAVFNLTFLQQILGLINSGVNAVVNATESGTLFIFGYLGGDPLNVAYPFSINEPGATMILAFRILPLMLMFTVLSAILWHYRVLPIIIKGFSLVLRKSLKVSGAVGFSSAANIFIGMVESPALIRPYIAVLTRSELFVVMSCGMATIAGSVMVFYSIILQGTLEDPLGHIITASVISAPAAIMIALIMVPEKAATASEEVELSVEYRSLMDAITKGTYDGVRLMVSVGAMLLVLVALVALLNSLFSLIPFPGDDPLTLQRLFGYVFAPLTWLMGIPWSEAQIAGALMGTKTALNELLAFLALAELPTGSLSEKSTVIMTYALCGFANFGSLGIMIAGLSGMCPERATEIVELAPKSLISGTLATCMTGAIAGLLS</sequence>
<dbReference type="InterPro" id="IPR011642">
    <property type="entry name" value="Gate_dom"/>
</dbReference>
<keyword evidence="5 7" id="KW-1133">Transmembrane helix</keyword>
<feature type="transmembrane region" description="Helical" evidence="7">
    <location>
        <begin position="179"/>
        <end position="201"/>
    </location>
</feature>
<feature type="transmembrane region" description="Helical" evidence="7">
    <location>
        <begin position="266"/>
        <end position="284"/>
    </location>
</feature>
<dbReference type="Pfam" id="PF01773">
    <property type="entry name" value="Nucleos_tra2_N"/>
    <property type="match status" value="1"/>
</dbReference>
<name>A0A2A4XDN9_9GAMM</name>
<feature type="transmembrane region" description="Helical" evidence="7">
    <location>
        <begin position="395"/>
        <end position="417"/>
    </location>
</feature>
<evidence type="ECO:0000313" key="12">
    <source>
        <dbReference type="Proteomes" id="UP000218767"/>
    </source>
</evidence>
<dbReference type="GO" id="GO:0005886">
    <property type="term" value="C:plasma membrane"/>
    <property type="evidence" value="ECO:0007669"/>
    <property type="project" value="UniProtKB-SubCell"/>
</dbReference>
<keyword evidence="4 7" id="KW-0812">Transmembrane</keyword>
<dbReference type="Pfam" id="PF07670">
    <property type="entry name" value="Gate"/>
    <property type="match status" value="1"/>
</dbReference>
<feature type="transmembrane region" description="Helical" evidence="7">
    <location>
        <begin position="144"/>
        <end position="167"/>
    </location>
</feature>
<protein>
    <submittedName>
        <fullName evidence="11">Nucleoside:proton symporter</fullName>
    </submittedName>
</protein>
<comment type="subcellular location">
    <subcellularLocation>
        <location evidence="1">Cell membrane</location>
        <topology evidence="1">Multi-pass membrane protein</topology>
    </subcellularLocation>
</comment>
<dbReference type="Proteomes" id="UP000218767">
    <property type="component" value="Unassembled WGS sequence"/>
</dbReference>
<dbReference type="PANTHER" id="PTHR10590">
    <property type="entry name" value="SODIUM/NUCLEOSIDE COTRANSPORTER"/>
    <property type="match status" value="1"/>
</dbReference>
<keyword evidence="6 7" id="KW-0472">Membrane</keyword>
<keyword evidence="3" id="KW-1003">Cell membrane</keyword>
<dbReference type="AlphaFoldDB" id="A0A2A4XDN9"/>
<feature type="transmembrane region" description="Helical" evidence="7">
    <location>
        <begin position="304"/>
        <end position="323"/>
    </location>
</feature>
<dbReference type="InterPro" id="IPR002668">
    <property type="entry name" value="CNT_N_dom"/>
</dbReference>
<dbReference type="Pfam" id="PF07662">
    <property type="entry name" value="Nucleos_tra2_C"/>
    <property type="match status" value="1"/>
</dbReference>
<evidence type="ECO:0000256" key="4">
    <source>
        <dbReference type="ARBA" id="ARBA00022692"/>
    </source>
</evidence>
<evidence type="ECO:0000256" key="7">
    <source>
        <dbReference type="SAM" id="Phobius"/>
    </source>
</evidence>
<dbReference type="GO" id="GO:0005337">
    <property type="term" value="F:nucleoside transmembrane transporter activity"/>
    <property type="evidence" value="ECO:0007669"/>
    <property type="project" value="InterPro"/>
</dbReference>
<evidence type="ECO:0000259" key="8">
    <source>
        <dbReference type="Pfam" id="PF01773"/>
    </source>
</evidence>
<comment type="similarity">
    <text evidence="2">Belongs to the concentrative nucleoside transporter (CNT) (TC 2.A.41) family.</text>
</comment>
<gene>
    <name evidence="11" type="ORF">COB20_03380</name>
</gene>
<evidence type="ECO:0000256" key="1">
    <source>
        <dbReference type="ARBA" id="ARBA00004651"/>
    </source>
</evidence>
<comment type="caution">
    <text evidence="11">The sequence shown here is derived from an EMBL/GenBank/DDBJ whole genome shotgun (WGS) entry which is preliminary data.</text>
</comment>
<dbReference type="EMBL" id="NVUL01000011">
    <property type="protein sequence ID" value="PCI80269.1"/>
    <property type="molecule type" value="Genomic_DNA"/>
</dbReference>
<feature type="transmembrane region" description="Helical" evidence="7">
    <location>
        <begin position="360"/>
        <end position="383"/>
    </location>
</feature>
<evidence type="ECO:0000259" key="9">
    <source>
        <dbReference type="Pfam" id="PF07662"/>
    </source>
</evidence>
<reference evidence="12" key="1">
    <citation type="submission" date="2017-08" db="EMBL/GenBank/DDBJ databases">
        <title>A dynamic microbial community with high functional redundancy inhabits the cold, oxic subseafloor aquifer.</title>
        <authorList>
            <person name="Tully B.J."/>
            <person name="Wheat C.G."/>
            <person name="Glazer B.T."/>
            <person name="Huber J.A."/>
        </authorList>
    </citation>
    <scope>NUCLEOTIDE SEQUENCE [LARGE SCALE GENOMIC DNA]</scope>
</reference>
<dbReference type="InterPro" id="IPR008276">
    <property type="entry name" value="C_nuclsd_transpt"/>
</dbReference>